<dbReference type="KEGG" id="tae:TepiRe1_0290"/>
<reference evidence="2" key="1">
    <citation type="journal article" date="2013" name="Genome Announc.">
        <title>First genome sequence of a syntrophic acetate-oxidizing bacterium, Tepidanaerobacter acetatoxydans strain Re1.</title>
        <authorList>
            <person name="Manzoor S."/>
            <person name="Bongcam-Rudloff E."/>
            <person name="Schnurer A."/>
            <person name="Muller B."/>
        </authorList>
    </citation>
    <scope>NUCLEOTIDE SEQUENCE [LARGE SCALE GENOMIC DNA]</scope>
    <source>
        <strain evidence="2">Re1</strain>
    </source>
</reference>
<sequence>MSKFKKLPEDLTLVFDGNPIYVLAQHFFAQHGIYFDVKQVIGLTICRPNG</sequence>
<dbReference type="EMBL" id="HF563609">
    <property type="protein sequence ID" value="CDI40338.1"/>
    <property type="molecule type" value="Genomic_DNA"/>
</dbReference>
<name>U4QKJ4_TEPAE</name>
<protein>
    <submittedName>
        <fullName evidence="1">Transposase</fullName>
    </submittedName>
</protein>
<gene>
    <name evidence="1" type="ordered locus">TEPIRE1_0290</name>
</gene>
<dbReference type="eggNOG" id="COG2801">
    <property type="taxonomic scope" value="Bacteria"/>
</dbReference>
<organism evidence="1 2">
    <name type="scientific">Tepidanaerobacter acetatoxydans (strain DSM 21804 / JCM 16047 / Re1)</name>
    <dbReference type="NCBI Taxonomy" id="1209989"/>
    <lineage>
        <taxon>Bacteria</taxon>
        <taxon>Bacillati</taxon>
        <taxon>Bacillota</taxon>
        <taxon>Clostridia</taxon>
        <taxon>Thermosediminibacterales</taxon>
        <taxon>Tepidanaerobacteraceae</taxon>
        <taxon>Tepidanaerobacter</taxon>
    </lineage>
</organism>
<evidence type="ECO:0000313" key="1">
    <source>
        <dbReference type="EMBL" id="CDI40338.1"/>
    </source>
</evidence>
<dbReference type="AlphaFoldDB" id="U4QKJ4"/>
<evidence type="ECO:0000313" key="2">
    <source>
        <dbReference type="Proteomes" id="UP000010802"/>
    </source>
</evidence>
<dbReference type="Proteomes" id="UP000010802">
    <property type="component" value="Chromosome"/>
</dbReference>
<proteinExistence type="predicted"/>
<accession>U4QKJ4</accession>
<keyword evidence="2" id="KW-1185">Reference proteome</keyword>
<dbReference type="HOGENOM" id="CLU_3123659_0_0_9"/>